<dbReference type="InterPro" id="IPR007352">
    <property type="entry name" value="DUF420"/>
</dbReference>
<evidence type="ECO:0000313" key="2">
    <source>
        <dbReference type="EMBL" id="KOO50931.1"/>
    </source>
</evidence>
<evidence type="ECO:0000313" key="3">
    <source>
        <dbReference type="Proteomes" id="UP000037558"/>
    </source>
</evidence>
<feature type="transmembrane region" description="Helical" evidence="1">
    <location>
        <begin position="110"/>
        <end position="136"/>
    </location>
</feature>
<accession>A0A0M0LIW5</accession>
<keyword evidence="3" id="KW-1185">Reference proteome</keyword>
<dbReference type="PANTHER" id="PTHR37692:SF1">
    <property type="entry name" value="DUF420 DOMAIN-CONTAINING PROTEIN"/>
    <property type="match status" value="1"/>
</dbReference>
<dbReference type="PATRIC" id="fig|284581.3.peg.749"/>
<dbReference type="OrthoDB" id="2375575at2"/>
<sequence>MHILPAVSTVFIVISAILVAIGWYLIIKRKVNAHRKVMFWAGVTALIFFIIYLSKTVFVGNTQFGGPHTIKMYYTAFLIFHITLATIGGAFGLITLWTGYKSSMRNHRRLGPLTSIVWFFSAITGVAVYTLLYLLYPGGETTSLVKAVLGF</sequence>
<name>A0A0M0LIW5_9BACI</name>
<dbReference type="EMBL" id="LILC01000002">
    <property type="protein sequence ID" value="KOO50931.1"/>
    <property type="molecule type" value="Genomic_DNA"/>
</dbReference>
<dbReference type="Proteomes" id="UP000037558">
    <property type="component" value="Unassembled WGS sequence"/>
</dbReference>
<dbReference type="PANTHER" id="PTHR37692">
    <property type="entry name" value="HYPOTHETICAL MEMBRANE SPANNING PROTEIN"/>
    <property type="match status" value="1"/>
</dbReference>
<proteinExistence type="predicted"/>
<dbReference type="AlphaFoldDB" id="A0A0M0LIW5"/>
<keyword evidence="1" id="KW-0812">Transmembrane</keyword>
<comment type="caution">
    <text evidence="2">The sequence shown here is derived from an EMBL/GenBank/DDBJ whole genome shotgun (WGS) entry which is preliminary data.</text>
</comment>
<feature type="transmembrane region" description="Helical" evidence="1">
    <location>
        <begin position="74"/>
        <end position="98"/>
    </location>
</feature>
<dbReference type="Pfam" id="PF04238">
    <property type="entry name" value="DUF420"/>
    <property type="match status" value="1"/>
</dbReference>
<organism evidence="2 3">
    <name type="scientific">Priestia koreensis</name>
    <dbReference type="NCBI Taxonomy" id="284581"/>
    <lineage>
        <taxon>Bacteria</taxon>
        <taxon>Bacillati</taxon>
        <taxon>Bacillota</taxon>
        <taxon>Bacilli</taxon>
        <taxon>Bacillales</taxon>
        <taxon>Bacillaceae</taxon>
        <taxon>Priestia</taxon>
    </lineage>
</organism>
<evidence type="ECO:0000256" key="1">
    <source>
        <dbReference type="SAM" id="Phobius"/>
    </source>
</evidence>
<feature type="transmembrane region" description="Helical" evidence="1">
    <location>
        <begin position="37"/>
        <end position="54"/>
    </location>
</feature>
<keyword evidence="1" id="KW-1133">Transmembrane helix</keyword>
<feature type="transmembrane region" description="Helical" evidence="1">
    <location>
        <begin position="6"/>
        <end position="25"/>
    </location>
</feature>
<keyword evidence="1" id="KW-0472">Membrane</keyword>
<dbReference type="STRING" id="284581.AMD01_02410"/>
<gene>
    <name evidence="2" type="ORF">AMD01_02410</name>
</gene>
<reference evidence="3" key="1">
    <citation type="submission" date="2015-08" db="EMBL/GenBank/DDBJ databases">
        <title>Fjat-14210 dsm16467.</title>
        <authorList>
            <person name="Liu B."/>
            <person name="Wang J."/>
            <person name="Zhu Y."/>
            <person name="Liu G."/>
            <person name="Chen Q."/>
            <person name="Chen Z."/>
            <person name="Lan J."/>
            <person name="Che J."/>
            <person name="Ge C."/>
            <person name="Shi H."/>
            <person name="Pan Z."/>
            <person name="Liu X."/>
        </authorList>
    </citation>
    <scope>NUCLEOTIDE SEQUENCE [LARGE SCALE GENOMIC DNA]</scope>
    <source>
        <strain evidence="3">DSM 16467</strain>
    </source>
</reference>
<protein>
    <recommendedName>
        <fullName evidence="4">DUF420 domain-containing protein</fullName>
    </recommendedName>
</protein>
<evidence type="ECO:0008006" key="4">
    <source>
        <dbReference type="Google" id="ProtNLM"/>
    </source>
</evidence>